<dbReference type="RefSeq" id="WP_089707259.1">
    <property type="nucleotide sequence ID" value="NZ_FNII01000012.1"/>
</dbReference>
<sequence length="174" mass="19385">MDAREYLNRKGLPQDRDADRPNTLEEKSWERARGAGQQRPKSGTPHDWEEWERYHDDLAHDADALAQKIDKDAHRKATAEKQAATETARPVDNSVEHFTPEKPSSDEPAEPPAPLTVMPSSVKAAYFALAVLFPPLAVGLTEGGARRVVIAALLTLCVWLPGVIFALVWLRRQT</sequence>
<keyword evidence="3 7" id="KW-0812">Transmembrane</keyword>
<feature type="transmembrane region" description="Helical" evidence="7">
    <location>
        <begin position="147"/>
        <end position="170"/>
    </location>
</feature>
<feature type="region of interest" description="Disordered" evidence="6">
    <location>
        <begin position="1"/>
        <end position="48"/>
    </location>
</feature>
<reference evidence="9" key="1">
    <citation type="submission" date="2016-10" db="EMBL/GenBank/DDBJ databases">
        <authorList>
            <person name="Varghese N."/>
            <person name="Submissions S."/>
        </authorList>
    </citation>
    <scope>NUCLEOTIDE SEQUENCE [LARGE SCALE GENOMIC DNA]</scope>
    <source>
        <strain evidence="9">CGMCC 1.6494</strain>
    </source>
</reference>
<feature type="compositionally biased region" description="Basic and acidic residues" evidence="6">
    <location>
        <begin position="68"/>
        <end position="79"/>
    </location>
</feature>
<feature type="transmembrane region" description="Helical" evidence="7">
    <location>
        <begin position="124"/>
        <end position="141"/>
    </location>
</feature>
<proteinExistence type="inferred from homology"/>
<dbReference type="Pfam" id="PF01679">
    <property type="entry name" value="Pmp3"/>
    <property type="match status" value="1"/>
</dbReference>
<keyword evidence="5 7" id="KW-0472">Membrane</keyword>
<evidence type="ECO:0000256" key="5">
    <source>
        <dbReference type="ARBA" id="ARBA00023136"/>
    </source>
</evidence>
<keyword evidence="9" id="KW-1185">Reference proteome</keyword>
<evidence type="ECO:0000256" key="3">
    <source>
        <dbReference type="ARBA" id="ARBA00022692"/>
    </source>
</evidence>
<protein>
    <submittedName>
        <fullName evidence="8">Uncharacterized membrane protein YqaE, homolog of Blt101, UPF0057 family</fullName>
    </submittedName>
</protein>
<evidence type="ECO:0000313" key="9">
    <source>
        <dbReference type="Proteomes" id="UP000199677"/>
    </source>
</evidence>
<dbReference type="Proteomes" id="UP000199677">
    <property type="component" value="Unassembled WGS sequence"/>
</dbReference>
<comment type="subcellular location">
    <subcellularLocation>
        <location evidence="1">Membrane</location>
    </subcellularLocation>
</comment>
<organism evidence="8 9">
    <name type="scientific">Vreelandella arcis</name>
    <dbReference type="NCBI Taxonomy" id="416873"/>
    <lineage>
        <taxon>Bacteria</taxon>
        <taxon>Pseudomonadati</taxon>
        <taxon>Pseudomonadota</taxon>
        <taxon>Gammaproteobacteria</taxon>
        <taxon>Oceanospirillales</taxon>
        <taxon>Halomonadaceae</taxon>
        <taxon>Vreelandella</taxon>
    </lineage>
</organism>
<comment type="similarity">
    <text evidence="2">Belongs to the UPF0057 (PMP3) family.</text>
</comment>
<feature type="region of interest" description="Disordered" evidence="6">
    <location>
        <begin position="68"/>
        <end position="115"/>
    </location>
</feature>
<evidence type="ECO:0000313" key="8">
    <source>
        <dbReference type="EMBL" id="SDO07621.1"/>
    </source>
</evidence>
<dbReference type="GO" id="GO:0016020">
    <property type="term" value="C:membrane"/>
    <property type="evidence" value="ECO:0007669"/>
    <property type="project" value="UniProtKB-SubCell"/>
</dbReference>
<dbReference type="STRING" id="416873.SAMN04487951_11279"/>
<dbReference type="OrthoDB" id="5704405at2"/>
<evidence type="ECO:0000256" key="7">
    <source>
        <dbReference type="SAM" id="Phobius"/>
    </source>
</evidence>
<gene>
    <name evidence="8" type="ORF">SAMN04487951_11279</name>
</gene>
<evidence type="ECO:0000256" key="1">
    <source>
        <dbReference type="ARBA" id="ARBA00004370"/>
    </source>
</evidence>
<feature type="compositionally biased region" description="Basic and acidic residues" evidence="6">
    <location>
        <begin position="1"/>
        <end position="33"/>
    </location>
</feature>
<evidence type="ECO:0000256" key="4">
    <source>
        <dbReference type="ARBA" id="ARBA00022989"/>
    </source>
</evidence>
<dbReference type="EMBL" id="FNII01000012">
    <property type="protein sequence ID" value="SDO07621.1"/>
    <property type="molecule type" value="Genomic_DNA"/>
</dbReference>
<name>A0A1H0GLR6_9GAMM</name>
<feature type="compositionally biased region" description="Basic and acidic residues" evidence="6">
    <location>
        <begin position="94"/>
        <end position="105"/>
    </location>
</feature>
<keyword evidence="4 7" id="KW-1133">Transmembrane helix</keyword>
<evidence type="ECO:0000256" key="6">
    <source>
        <dbReference type="SAM" id="MobiDB-lite"/>
    </source>
</evidence>
<dbReference type="InterPro" id="IPR000612">
    <property type="entry name" value="PMP3"/>
</dbReference>
<evidence type="ECO:0000256" key="2">
    <source>
        <dbReference type="ARBA" id="ARBA00009530"/>
    </source>
</evidence>
<accession>A0A1H0GLR6</accession>
<dbReference type="AlphaFoldDB" id="A0A1H0GLR6"/>